<dbReference type="PANTHER" id="PTHR48111:SF76">
    <property type="entry name" value="TWO-COMPONENT RESPONSE REGULATOR"/>
    <property type="match status" value="1"/>
</dbReference>
<evidence type="ECO:0000256" key="4">
    <source>
        <dbReference type="ARBA" id="ARBA00023125"/>
    </source>
</evidence>
<gene>
    <name evidence="10" type="ORF">SAMN02745126_04542</name>
</gene>
<proteinExistence type="predicted"/>
<dbReference type="PROSITE" id="PS51755">
    <property type="entry name" value="OMPR_PHOB"/>
    <property type="match status" value="1"/>
</dbReference>
<name>A0A1T4SCH4_9HYPH</name>
<dbReference type="InterPro" id="IPR036388">
    <property type="entry name" value="WH-like_DNA-bd_sf"/>
</dbReference>
<evidence type="ECO:0000256" key="7">
    <source>
        <dbReference type="PROSITE-ProRule" id="PRU01091"/>
    </source>
</evidence>
<keyword evidence="1 6" id="KW-0597">Phosphoprotein</keyword>
<dbReference type="CDD" id="cd00383">
    <property type="entry name" value="trans_reg_C"/>
    <property type="match status" value="1"/>
</dbReference>
<dbReference type="Gene3D" id="6.10.250.690">
    <property type="match status" value="1"/>
</dbReference>
<dbReference type="InterPro" id="IPR001867">
    <property type="entry name" value="OmpR/PhoB-type_DNA-bd"/>
</dbReference>
<dbReference type="InterPro" id="IPR016032">
    <property type="entry name" value="Sig_transdc_resp-reg_C-effctor"/>
</dbReference>
<dbReference type="GO" id="GO:0032993">
    <property type="term" value="C:protein-DNA complex"/>
    <property type="evidence" value="ECO:0007669"/>
    <property type="project" value="TreeGrafter"/>
</dbReference>
<keyword evidence="11" id="KW-1185">Reference proteome</keyword>
<dbReference type="PROSITE" id="PS50110">
    <property type="entry name" value="RESPONSE_REGULATORY"/>
    <property type="match status" value="1"/>
</dbReference>
<evidence type="ECO:0000256" key="2">
    <source>
        <dbReference type="ARBA" id="ARBA00023012"/>
    </source>
</evidence>
<protein>
    <submittedName>
        <fullName evidence="10">Two-component system, OmpR family, copper resistance phosphate regulon response regulator CusR</fullName>
    </submittedName>
</protein>
<evidence type="ECO:0000256" key="6">
    <source>
        <dbReference type="PROSITE-ProRule" id="PRU00169"/>
    </source>
</evidence>
<evidence type="ECO:0000313" key="11">
    <source>
        <dbReference type="Proteomes" id="UP000190092"/>
    </source>
</evidence>
<dbReference type="InterPro" id="IPR011006">
    <property type="entry name" value="CheY-like_superfamily"/>
</dbReference>
<dbReference type="GO" id="GO:0000156">
    <property type="term" value="F:phosphorelay response regulator activity"/>
    <property type="evidence" value="ECO:0007669"/>
    <property type="project" value="TreeGrafter"/>
</dbReference>
<dbReference type="STRING" id="225324.SAMN02745126_04542"/>
<feature type="domain" description="Response regulatory" evidence="8">
    <location>
        <begin position="2"/>
        <end position="116"/>
    </location>
</feature>
<evidence type="ECO:0000256" key="5">
    <source>
        <dbReference type="ARBA" id="ARBA00023163"/>
    </source>
</evidence>
<feature type="DNA-binding region" description="OmpR/PhoB-type" evidence="7">
    <location>
        <begin position="124"/>
        <end position="222"/>
    </location>
</feature>
<dbReference type="PANTHER" id="PTHR48111">
    <property type="entry name" value="REGULATOR OF RPOS"/>
    <property type="match status" value="1"/>
</dbReference>
<evidence type="ECO:0000256" key="1">
    <source>
        <dbReference type="ARBA" id="ARBA00022553"/>
    </source>
</evidence>
<dbReference type="SMART" id="SM00448">
    <property type="entry name" value="REC"/>
    <property type="match status" value="1"/>
</dbReference>
<dbReference type="Proteomes" id="UP000190092">
    <property type="component" value="Unassembled WGS sequence"/>
</dbReference>
<keyword evidence="2" id="KW-0902">Two-component regulatory system</keyword>
<dbReference type="Gene3D" id="1.10.10.10">
    <property type="entry name" value="Winged helix-like DNA-binding domain superfamily/Winged helix DNA-binding domain"/>
    <property type="match status" value="1"/>
</dbReference>
<dbReference type="InterPro" id="IPR001789">
    <property type="entry name" value="Sig_transdc_resp-reg_receiver"/>
</dbReference>
<dbReference type="RefSeq" id="WP_085936199.1">
    <property type="nucleotide sequence ID" value="NZ_FUWJ01000007.1"/>
</dbReference>
<dbReference type="OrthoDB" id="9802426at2"/>
<dbReference type="FunFam" id="1.10.10.10:FF:000005">
    <property type="entry name" value="Two-component system response regulator"/>
    <property type="match status" value="1"/>
</dbReference>
<dbReference type="Pfam" id="PF00072">
    <property type="entry name" value="Response_reg"/>
    <property type="match status" value="1"/>
</dbReference>
<dbReference type="GO" id="GO:0000976">
    <property type="term" value="F:transcription cis-regulatory region binding"/>
    <property type="evidence" value="ECO:0007669"/>
    <property type="project" value="TreeGrafter"/>
</dbReference>
<organism evidence="10 11">
    <name type="scientific">Enhydrobacter aerosaccus</name>
    <dbReference type="NCBI Taxonomy" id="225324"/>
    <lineage>
        <taxon>Bacteria</taxon>
        <taxon>Pseudomonadati</taxon>
        <taxon>Pseudomonadota</taxon>
        <taxon>Alphaproteobacteria</taxon>
        <taxon>Hyphomicrobiales</taxon>
        <taxon>Enhydrobacter</taxon>
    </lineage>
</organism>
<accession>A0A1T4SCH4</accession>
<dbReference type="GO" id="GO:0005829">
    <property type="term" value="C:cytosol"/>
    <property type="evidence" value="ECO:0007669"/>
    <property type="project" value="TreeGrafter"/>
</dbReference>
<dbReference type="AlphaFoldDB" id="A0A1T4SCH4"/>
<dbReference type="GO" id="GO:0006355">
    <property type="term" value="P:regulation of DNA-templated transcription"/>
    <property type="evidence" value="ECO:0007669"/>
    <property type="project" value="InterPro"/>
</dbReference>
<dbReference type="EMBL" id="FUWJ01000007">
    <property type="protein sequence ID" value="SKA25571.1"/>
    <property type="molecule type" value="Genomic_DNA"/>
</dbReference>
<feature type="modified residue" description="4-aspartylphosphate" evidence="6">
    <location>
        <position position="51"/>
    </location>
</feature>
<evidence type="ECO:0000313" key="10">
    <source>
        <dbReference type="EMBL" id="SKA25571.1"/>
    </source>
</evidence>
<dbReference type="SUPFAM" id="SSF52172">
    <property type="entry name" value="CheY-like"/>
    <property type="match status" value="1"/>
</dbReference>
<dbReference type="CDD" id="cd19935">
    <property type="entry name" value="REC_OmpR_CusR-like"/>
    <property type="match status" value="1"/>
</dbReference>
<keyword evidence="3" id="KW-0805">Transcription regulation</keyword>
<evidence type="ECO:0000256" key="3">
    <source>
        <dbReference type="ARBA" id="ARBA00023015"/>
    </source>
</evidence>
<dbReference type="FunFam" id="3.40.50.2300:FF:000001">
    <property type="entry name" value="DNA-binding response regulator PhoB"/>
    <property type="match status" value="1"/>
</dbReference>
<dbReference type="Pfam" id="PF00486">
    <property type="entry name" value="Trans_reg_C"/>
    <property type="match status" value="1"/>
</dbReference>
<dbReference type="NCBIfam" id="TIGR01387">
    <property type="entry name" value="cztR_silR_copR"/>
    <property type="match status" value="1"/>
</dbReference>
<evidence type="ECO:0000259" key="8">
    <source>
        <dbReference type="PROSITE" id="PS50110"/>
    </source>
</evidence>
<dbReference type="InterPro" id="IPR006291">
    <property type="entry name" value="CusR-like"/>
</dbReference>
<feature type="domain" description="OmpR/PhoB-type" evidence="9">
    <location>
        <begin position="124"/>
        <end position="222"/>
    </location>
</feature>
<reference evidence="11" key="1">
    <citation type="submission" date="2017-02" db="EMBL/GenBank/DDBJ databases">
        <authorList>
            <person name="Varghese N."/>
            <person name="Submissions S."/>
        </authorList>
    </citation>
    <scope>NUCLEOTIDE SEQUENCE [LARGE SCALE GENOMIC DNA]</scope>
    <source>
        <strain evidence="11">ATCC 27094</strain>
    </source>
</reference>
<dbReference type="SUPFAM" id="SSF46894">
    <property type="entry name" value="C-terminal effector domain of the bipartite response regulators"/>
    <property type="match status" value="1"/>
</dbReference>
<evidence type="ECO:0000259" key="9">
    <source>
        <dbReference type="PROSITE" id="PS51755"/>
    </source>
</evidence>
<dbReference type="InterPro" id="IPR039420">
    <property type="entry name" value="WalR-like"/>
</dbReference>
<dbReference type="SMART" id="SM00862">
    <property type="entry name" value="Trans_reg_C"/>
    <property type="match status" value="1"/>
</dbReference>
<sequence length="224" mass="25258">MKILIVEDDTKTAGYLKKGLTENGFVVDLAVNGEDGVHLVRTGGYDVIVLDVMLPVRDGWSVMGDLRHQGITTPVLFLTARDSVLDRVKGLELGADDYLVKPFAFAELLARVRTILRRGPARQSSLLKIADLELDLHRHRAVRAGHVLDLTPKEFQLLSLLLRRTGEVLSRTLIAEQIWDVNFDSDSNVVEVHMRRLRGKIDDPFEKKLIHTIRGMGYVLDQRT</sequence>
<keyword evidence="4 7" id="KW-0238">DNA-binding</keyword>
<keyword evidence="5" id="KW-0804">Transcription</keyword>
<dbReference type="Gene3D" id="3.40.50.2300">
    <property type="match status" value="1"/>
</dbReference>